<feature type="transmembrane region" description="Helical" evidence="1">
    <location>
        <begin position="53"/>
        <end position="73"/>
    </location>
</feature>
<dbReference type="EMBL" id="JAENJH010000007">
    <property type="protein sequence ID" value="MBK1787527.1"/>
    <property type="molecule type" value="Genomic_DNA"/>
</dbReference>
<evidence type="ECO:0000313" key="3">
    <source>
        <dbReference type="Proteomes" id="UP000635245"/>
    </source>
</evidence>
<dbReference type="RefSeq" id="WP_200322239.1">
    <property type="nucleotide sequence ID" value="NZ_JAENJH010000007.1"/>
</dbReference>
<proteinExistence type="predicted"/>
<evidence type="ECO:0000313" key="2">
    <source>
        <dbReference type="EMBL" id="MBK1787527.1"/>
    </source>
</evidence>
<evidence type="ECO:0000256" key="1">
    <source>
        <dbReference type="SAM" id="Phobius"/>
    </source>
</evidence>
<keyword evidence="1" id="KW-0472">Membrane</keyword>
<name>A0A934V6H1_9PSEU</name>
<feature type="transmembrane region" description="Helical" evidence="1">
    <location>
        <begin position="161"/>
        <end position="182"/>
    </location>
</feature>
<accession>A0A934V6H1</accession>
<keyword evidence="1" id="KW-1133">Transmembrane helix</keyword>
<keyword evidence="3" id="KW-1185">Reference proteome</keyword>
<dbReference type="AlphaFoldDB" id="A0A934V6H1"/>
<feature type="transmembrane region" description="Helical" evidence="1">
    <location>
        <begin position="121"/>
        <end position="149"/>
    </location>
</feature>
<comment type="caution">
    <text evidence="2">The sequence shown here is derived from an EMBL/GenBank/DDBJ whole genome shotgun (WGS) entry which is preliminary data.</text>
</comment>
<protein>
    <submittedName>
        <fullName evidence="2">Uncharacterized protein</fullName>
    </submittedName>
</protein>
<feature type="transmembrane region" description="Helical" evidence="1">
    <location>
        <begin position="80"/>
        <end position="101"/>
    </location>
</feature>
<keyword evidence="1" id="KW-0812">Transmembrane</keyword>
<sequence>MTEPTSGTRSYLFADQVFPVLRIILLAIVTLVQTVLCGVPLLANHDVYDPAWVADAAFVVLALVGAACAPWVLRGRPLPAAVALPGTAVSLLAAAAATWTVPPDLHFSEVDWSFGLVGWHLFLLLAERVAVLIAALCLHVVISLGLFVVPGPPDRGAVGSGMIFLVSIIAFQFAVVVVVWVLHRRAERVGELAAERDRLRTGQALAEQRRLDHRQRFAGQLGATLPLLAGMADGTLDLRAPGTLQRVTLAATQLRRLFAENDDVPDPLVHELSACVDVAERRGLDVSLGVSGETVPVPTAIRRELTGPVITALSLARSRAKVTLLRAADDVRVAVVADSGTIDSATSGSHGTVVAWYSHGQHTRMEARWRPEPIRLT</sequence>
<gene>
    <name evidence="2" type="ORF">JHE00_24645</name>
</gene>
<dbReference type="Proteomes" id="UP000635245">
    <property type="component" value="Unassembled WGS sequence"/>
</dbReference>
<organism evidence="2 3">
    <name type="scientific">Prauserella cavernicola</name>
    <dbReference type="NCBI Taxonomy" id="2800127"/>
    <lineage>
        <taxon>Bacteria</taxon>
        <taxon>Bacillati</taxon>
        <taxon>Actinomycetota</taxon>
        <taxon>Actinomycetes</taxon>
        <taxon>Pseudonocardiales</taxon>
        <taxon>Pseudonocardiaceae</taxon>
        <taxon>Prauserella</taxon>
    </lineage>
</organism>
<reference evidence="2" key="1">
    <citation type="submission" date="2020-12" db="EMBL/GenBank/DDBJ databases">
        <title>Prauserella sp. ASG 168, a novel actinomycete isolated from cave rock.</title>
        <authorList>
            <person name="Suriyachadkun C."/>
        </authorList>
    </citation>
    <scope>NUCLEOTIDE SEQUENCE</scope>
    <source>
        <strain evidence="2">ASG 168</strain>
    </source>
</reference>
<feature type="transmembrane region" description="Helical" evidence="1">
    <location>
        <begin position="20"/>
        <end position="41"/>
    </location>
</feature>